<sequence>MKNAKFSLPKRYWLDLALAGVLAVLLFANIFATDALTGDKPIQAFTRQDWLSLARFLLAELIVGGLMALCGLGAGRLFRRDRRQIERHCAQFRRAGLQPGACGLLWVSFDGLSRALIARRGDVWSLRIEAFDVNAEEWRVVPGVHFLPTLADVKKTLFFDCNFFCAENAAFDKYGKVEYKDGAP</sequence>
<reference evidence="2" key="1">
    <citation type="submission" date="2020-10" db="EMBL/GenBank/DDBJ databases">
        <authorList>
            <person name="Gilroy R."/>
        </authorList>
    </citation>
    <scope>NUCLEOTIDE SEQUENCE</scope>
    <source>
        <strain evidence="2">ChiSjej6B24-2974</strain>
    </source>
</reference>
<keyword evidence="1" id="KW-0812">Transmembrane</keyword>
<organism evidence="2 3">
    <name type="scientific">Candidatus Pullichristensenella stercorigallinarum</name>
    <dbReference type="NCBI Taxonomy" id="2840909"/>
    <lineage>
        <taxon>Bacteria</taxon>
        <taxon>Bacillati</taxon>
        <taxon>Bacillota</taxon>
        <taxon>Clostridia</taxon>
        <taxon>Candidatus Pullichristensenella</taxon>
    </lineage>
</organism>
<protein>
    <submittedName>
        <fullName evidence="2">Uncharacterized protein</fullName>
    </submittedName>
</protein>
<keyword evidence="1" id="KW-1133">Transmembrane helix</keyword>
<keyword evidence="1" id="KW-0472">Membrane</keyword>
<dbReference type="EMBL" id="DVFZ01000032">
    <property type="protein sequence ID" value="HIQ82015.1"/>
    <property type="molecule type" value="Genomic_DNA"/>
</dbReference>
<feature type="transmembrane region" description="Helical" evidence="1">
    <location>
        <begin position="56"/>
        <end position="78"/>
    </location>
</feature>
<evidence type="ECO:0000313" key="2">
    <source>
        <dbReference type="EMBL" id="HIQ82015.1"/>
    </source>
</evidence>
<proteinExistence type="predicted"/>
<accession>A0A9D0ZKE0</accession>
<name>A0A9D0ZKE0_9FIRM</name>
<gene>
    <name evidence="2" type="ORF">IAA52_02815</name>
</gene>
<dbReference type="AlphaFoldDB" id="A0A9D0ZKE0"/>
<dbReference type="Proteomes" id="UP000824260">
    <property type="component" value="Unassembled WGS sequence"/>
</dbReference>
<reference evidence="2" key="2">
    <citation type="journal article" date="2021" name="PeerJ">
        <title>Extensive microbial diversity within the chicken gut microbiome revealed by metagenomics and culture.</title>
        <authorList>
            <person name="Gilroy R."/>
            <person name="Ravi A."/>
            <person name="Getino M."/>
            <person name="Pursley I."/>
            <person name="Horton D.L."/>
            <person name="Alikhan N.F."/>
            <person name="Baker D."/>
            <person name="Gharbi K."/>
            <person name="Hall N."/>
            <person name="Watson M."/>
            <person name="Adriaenssens E.M."/>
            <person name="Foster-Nyarko E."/>
            <person name="Jarju S."/>
            <person name="Secka A."/>
            <person name="Antonio M."/>
            <person name="Oren A."/>
            <person name="Chaudhuri R.R."/>
            <person name="La Ragione R."/>
            <person name="Hildebrand F."/>
            <person name="Pallen M.J."/>
        </authorList>
    </citation>
    <scope>NUCLEOTIDE SEQUENCE</scope>
    <source>
        <strain evidence="2">ChiSjej6B24-2974</strain>
    </source>
</reference>
<evidence type="ECO:0000256" key="1">
    <source>
        <dbReference type="SAM" id="Phobius"/>
    </source>
</evidence>
<evidence type="ECO:0000313" key="3">
    <source>
        <dbReference type="Proteomes" id="UP000824260"/>
    </source>
</evidence>
<comment type="caution">
    <text evidence="2">The sequence shown here is derived from an EMBL/GenBank/DDBJ whole genome shotgun (WGS) entry which is preliminary data.</text>
</comment>